<organism evidence="5 6">
    <name type="scientific">Syntrophomonas wolfei subsp. wolfei (strain DSM 2245B / Goettingen)</name>
    <dbReference type="NCBI Taxonomy" id="335541"/>
    <lineage>
        <taxon>Bacteria</taxon>
        <taxon>Bacillati</taxon>
        <taxon>Bacillota</taxon>
        <taxon>Clostridia</taxon>
        <taxon>Eubacteriales</taxon>
        <taxon>Syntrophomonadaceae</taxon>
        <taxon>Syntrophomonas</taxon>
    </lineage>
</organism>
<evidence type="ECO:0000256" key="1">
    <source>
        <dbReference type="ARBA" id="ARBA00009477"/>
    </source>
</evidence>
<dbReference type="Pfam" id="PF25989">
    <property type="entry name" value="YknX_C"/>
    <property type="match status" value="1"/>
</dbReference>
<name>Q0AW93_SYNWW</name>
<evidence type="ECO:0000313" key="5">
    <source>
        <dbReference type="EMBL" id="ABI69011.1"/>
    </source>
</evidence>
<feature type="signal peptide" evidence="3">
    <location>
        <begin position="1"/>
        <end position="21"/>
    </location>
</feature>
<feature type="chain" id="PRO_5039529076" evidence="3">
    <location>
        <begin position="22"/>
        <end position="392"/>
    </location>
</feature>
<evidence type="ECO:0000313" key="6">
    <source>
        <dbReference type="Proteomes" id="UP000001968"/>
    </source>
</evidence>
<reference evidence="6" key="1">
    <citation type="journal article" date="2010" name="Environ. Microbiol.">
        <title>The genome of Syntrophomonas wolfei: new insights into syntrophic metabolism and biohydrogen production.</title>
        <authorList>
            <person name="Sieber J.R."/>
            <person name="Sims D.R."/>
            <person name="Han C."/>
            <person name="Kim E."/>
            <person name="Lykidis A."/>
            <person name="Lapidus A.L."/>
            <person name="McDonnald E."/>
            <person name="Rohlin L."/>
            <person name="Culley D.E."/>
            <person name="Gunsalus R."/>
            <person name="McInerney M.J."/>
        </authorList>
    </citation>
    <scope>NUCLEOTIDE SEQUENCE [LARGE SCALE GENOMIC DNA]</scope>
    <source>
        <strain evidence="6">DSM 2245B / Goettingen</strain>
    </source>
</reference>
<dbReference type="Gene3D" id="1.10.287.470">
    <property type="entry name" value="Helix hairpin bin"/>
    <property type="match status" value="1"/>
</dbReference>
<keyword evidence="3" id="KW-0732">Signal</keyword>
<dbReference type="eggNOG" id="COG0845">
    <property type="taxonomic scope" value="Bacteria"/>
</dbReference>
<dbReference type="PRINTS" id="PR01490">
    <property type="entry name" value="RTXTOXIND"/>
</dbReference>
<evidence type="ECO:0000259" key="4">
    <source>
        <dbReference type="Pfam" id="PF25989"/>
    </source>
</evidence>
<comment type="similarity">
    <text evidence="1">Belongs to the membrane fusion protein (MFP) (TC 8.A.1) family.</text>
</comment>
<keyword evidence="6" id="KW-1185">Reference proteome</keyword>
<dbReference type="InterPro" id="IPR006143">
    <property type="entry name" value="RND_pump_MFP"/>
</dbReference>
<dbReference type="KEGG" id="swo:Swol_1713"/>
<accession>Q0AW93</accession>
<protein>
    <submittedName>
        <fullName evidence="5">Multidrug resistance efflux pump-like protein</fullName>
    </submittedName>
</protein>
<dbReference type="InterPro" id="IPR058637">
    <property type="entry name" value="YknX-like_C"/>
</dbReference>
<feature type="domain" description="YknX-like C-terminal permuted SH3-like" evidence="4">
    <location>
        <begin position="318"/>
        <end position="384"/>
    </location>
</feature>
<dbReference type="EMBL" id="CP000448">
    <property type="protein sequence ID" value="ABI69011.1"/>
    <property type="molecule type" value="Genomic_DNA"/>
</dbReference>
<dbReference type="OrthoDB" id="1803934at2"/>
<dbReference type="PANTHER" id="PTHR30469">
    <property type="entry name" value="MULTIDRUG RESISTANCE PROTEIN MDTA"/>
    <property type="match status" value="1"/>
</dbReference>
<evidence type="ECO:0000256" key="3">
    <source>
        <dbReference type="SAM" id="SignalP"/>
    </source>
</evidence>
<evidence type="ECO:0000256" key="2">
    <source>
        <dbReference type="SAM" id="Coils"/>
    </source>
</evidence>
<dbReference type="PANTHER" id="PTHR30469:SF15">
    <property type="entry name" value="HLYD FAMILY OF SECRETION PROTEINS"/>
    <property type="match status" value="1"/>
</dbReference>
<keyword evidence="2" id="KW-0175">Coiled coil</keyword>
<dbReference type="Gene3D" id="2.40.50.100">
    <property type="match status" value="1"/>
</dbReference>
<sequence length="392" mass="42723">MKSKKTWIIGGLILLALIAAAAMMARSAEPVEVVQASRGTFTLTLEETAYVQAADDRELQAASTAQVRELLVASGDKVMPGQLLMKLSSPELTAETASARSQLARTEAELQAAGLKMQSLRLELKQAENDLARKKNLLQSGALARAEYEEAELEVDQLRKTISQQEAGVSGLSQQVASLSEMLNGLEEKRGQLQVTSPVSGIILDLPVKVGQVVAPGTLLAQLGSAGQLEVKTELLSDEIRRVKIGQSTRITAPVLGEEVLNGQISKIYPRAYEKTSALGVIQRRVPVIINLEQIANLQPGYEVRVAIETLRKEGVILLPRESVRLDEKGNYRLWLVKEGRIAQRSIQVGEKNQQWVEVIKGIKAGETVVRDGSRELKEGSRVKALEPNESL</sequence>
<gene>
    <name evidence="5" type="ordered locus">Swol_1713</name>
</gene>
<feature type="coiled-coil region" evidence="2">
    <location>
        <begin position="103"/>
        <end position="196"/>
    </location>
</feature>
<dbReference type="HOGENOM" id="CLU_018816_16_2_9"/>
<dbReference type="Gene3D" id="2.40.30.170">
    <property type="match status" value="1"/>
</dbReference>
<dbReference type="GO" id="GO:1990281">
    <property type="term" value="C:efflux pump complex"/>
    <property type="evidence" value="ECO:0007669"/>
    <property type="project" value="TreeGrafter"/>
</dbReference>
<dbReference type="GO" id="GO:0015562">
    <property type="term" value="F:efflux transmembrane transporter activity"/>
    <property type="evidence" value="ECO:0007669"/>
    <property type="project" value="TreeGrafter"/>
</dbReference>
<dbReference type="Proteomes" id="UP000001968">
    <property type="component" value="Chromosome"/>
</dbReference>
<dbReference type="Gene3D" id="2.40.420.20">
    <property type="match status" value="1"/>
</dbReference>
<dbReference type="AlphaFoldDB" id="Q0AW93"/>
<dbReference type="NCBIfam" id="TIGR01730">
    <property type="entry name" value="RND_mfp"/>
    <property type="match status" value="1"/>
</dbReference>
<proteinExistence type="inferred from homology"/>
<dbReference type="SUPFAM" id="SSF111369">
    <property type="entry name" value="HlyD-like secretion proteins"/>
    <property type="match status" value="1"/>
</dbReference>
<dbReference type="STRING" id="335541.Swol_1713"/>
<dbReference type="RefSeq" id="WP_011641108.1">
    <property type="nucleotide sequence ID" value="NC_008346.1"/>
</dbReference>